<sequence length="106" mass="11512">MKLNRHSGLAIILILFGGLILLNKLSLMFGFYHGNLLHHFMGWLIPIAMVGLGWYGITRGSKIAWVITILGAIILLGKMSGLIVIVLAAALIAFGVSMLKRSANRV</sequence>
<feature type="transmembrane region" description="Helical" evidence="1">
    <location>
        <begin position="37"/>
        <end position="57"/>
    </location>
</feature>
<evidence type="ECO:0000313" key="3">
    <source>
        <dbReference type="Proteomes" id="UP000031967"/>
    </source>
</evidence>
<proteinExistence type="predicted"/>
<accession>A0ABR5AMN1</accession>
<keyword evidence="3" id="KW-1185">Reference proteome</keyword>
<name>A0ABR5AMN1_9BACL</name>
<dbReference type="Proteomes" id="UP000031967">
    <property type="component" value="Unassembled WGS sequence"/>
</dbReference>
<evidence type="ECO:0000256" key="1">
    <source>
        <dbReference type="SAM" id="Phobius"/>
    </source>
</evidence>
<keyword evidence="1" id="KW-0472">Membrane</keyword>
<comment type="caution">
    <text evidence="2">The sequence shown here is derived from an EMBL/GenBank/DDBJ whole genome shotgun (WGS) entry which is preliminary data.</text>
</comment>
<dbReference type="EMBL" id="JXAK01000002">
    <property type="protein sequence ID" value="KIL42201.1"/>
    <property type="molecule type" value="Genomic_DNA"/>
</dbReference>
<protein>
    <submittedName>
        <fullName evidence="2">Uncharacterized protein</fullName>
    </submittedName>
</protein>
<organism evidence="2 3">
    <name type="scientific">Gordoniibacillus kamchatkensis</name>
    <dbReference type="NCBI Taxonomy" id="1590651"/>
    <lineage>
        <taxon>Bacteria</taxon>
        <taxon>Bacillati</taxon>
        <taxon>Bacillota</taxon>
        <taxon>Bacilli</taxon>
        <taxon>Bacillales</taxon>
        <taxon>Paenibacillaceae</taxon>
        <taxon>Gordoniibacillus</taxon>
    </lineage>
</organism>
<evidence type="ECO:0000313" key="2">
    <source>
        <dbReference type="EMBL" id="KIL42201.1"/>
    </source>
</evidence>
<keyword evidence="1" id="KW-0812">Transmembrane</keyword>
<reference evidence="2 3" key="1">
    <citation type="submission" date="2014-12" db="EMBL/GenBank/DDBJ databases">
        <title>Draft genome sequence of Paenibacillus kamchatkensis strain B-2647.</title>
        <authorList>
            <person name="Karlyshev A.V."/>
            <person name="Kudryashova E.B."/>
        </authorList>
    </citation>
    <scope>NUCLEOTIDE SEQUENCE [LARGE SCALE GENOMIC DNA]</scope>
    <source>
        <strain evidence="2 3">VKM B-2647</strain>
    </source>
</reference>
<dbReference type="RefSeq" id="WP_041044899.1">
    <property type="nucleotide sequence ID" value="NZ_JXAK01000002.1"/>
</dbReference>
<feature type="transmembrane region" description="Helical" evidence="1">
    <location>
        <begin position="63"/>
        <end position="96"/>
    </location>
</feature>
<keyword evidence="1" id="KW-1133">Transmembrane helix</keyword>
<gene>
    <name evidence="2" type="ORF">SD70_01190</name>
</gene>
<feature type="transmembrane region" description="Helical" evidence="1">
    <location>
        <begin position="6"/>
        <end position="25"/>
    </location>
</feature>